<dbReference type="InterPro" id="IPR028081">
    <property type="entry name" value="Leu-bd"/>
</dbReference>
<dbReference type="InterPro" id="IPR000709">
    <property type="entry name" value="Leu_Ile_Val-bd"/>
</dbReference>
<comment type="caution">
    <text evidence="7">The sequence shown here is derived from an EMBL/GenBank/DDBJ whole genome shotgun (WGS) entry which is preliminary data.</text>
</comment>
<name>A0A3M0MWP9_9RHOB</name>
<dbReference type="PANTHER" id="PTHR30483:SF37">
    <property type="entry name" value="ABC TRANSPORTER SUBSTRATE-BINDING PROTEIN"/>
    <property type="match status" value="1"/>
</dbReference>
<evidence type="ECO:0000313" key="8">
    <source>
        <dbReference type="Proteomes" id="UP000273516"/>
    </source>
</evidence>
<evidence type="ECO:0000313" key="7">
    <source>
        <dbReference type="EMBL" id="RMC35767.1"/>
    </source>
</evidence>
<gene>
    <name evidence="7" type="ORF">C9E81_08415</name>
</gene>
<feature type="signal peptide" evidence="5">
    <location>
        <begin position="1"/>
        <end position="24"/>
    </location>
</feature>
<sequence>MRRILLGAIASLPLLGLTPGMALAAEDPILLGEINSYTRLPAFTEPYKKGWQLAVEQVNAEGGIDGRMLEVISRDDTGDPATAIRIAEEMVTKDGVTLLFGTFLSNIGLAVADFAKQKQVLFLASEPLTDALVWSKGNKYTYRLRPSTHMQAAMLAEQAAKLDAVKWATVAPNYAYGQDAVKAFKAELTRLRPDVEFVEEQWPPVFKIDAGSTVRALEAAKPDAIYNVTFGGDLPKFVREGSLRFLFEDRPVVSLLTGEPEYLLPLGDETPEGWIVTGYPPAAIETEEHVAFAKAYMDKFGEEPRTGSIVGYNSILAIAAALRKAGSTETEALLEAMEGLQVESSPTGPFMFRAADHQSTMGAYVGKTALVDGKPTMVDWVYADGADYLPSEEEAAKLRPAE</sequence>
<dbReference type="EMBL" id="QOKZ01000003">
    <property type="protein sequence ID" value="RMC35767.1"/>
    <property type="molecule type" value="Genomic_DNA"/>
</dbReference>
<dbReference type="InterPro" id="IPR028082">
    <property type="entry name" value="Peripla_BP_I"/>
</dbReference>
<dbReference type="PRINTS" id="PR00337">
    <property type="entry name" value="LEUILEVALBP"/>
</dbReference>
<keyword evidence="3 5" id="KW-0732">Signal</keyword>
<dbReference type="CDD" id="cd06330">
    <property type="entry name" value="PBP1_As_SBP-like"/>
    <property type="match status" value="1"/>
</dbReference>
<dbReference type="PANTHER" id="PTHR30483">
    <property type="entry name" value="LEUCINE-SPECIFIC-BINDING PROTEIN"/>
    <property type="match status" value="1"/>
</dbReference>
<dbReference type="Pfam" id="PF13458">
    <property type="entry name" value="Peripla_BP_6"/>
    <property type="match status" value="1"/>
</dbReference>
<proteinExistence type="inferred from homology"/>
<dbReference type="AlphaFoldDB" id="A0A3M0MWP9"/>
<accession>A0A3M0MWP9</accession>
<dbReference type="RefSeq" id="WP_122112387.1">
    <property type="nucleotide sequence ID" value="NZ_QOKZ01000003.1"/>
</dbReference>
<evidence type="ECO:0000256" key="4">
    <source>
        <dbReference type="ARBA" id="ARBA00022970"/>
    </source>
</evidence>
<evidence type="ECO:0000256" key="3">
    <source>
        <dbReference type="ARBA" id="ARBA00022729"/>
    </source>
</evidence>
<evidence type="ECO:0000259" key="6">
    <source>
        <dbReference type="Pfam" id="PF13458"/>
    </source>
</evidence>
<protein>
    <submittedName>
        <fullName evidence="7">Twin-arginine translocation pathway signal protein</fullName>
    </submittedName>
</protein>
<dbReference type="Proteomes" id="UP000273516">
    <property type="component" value="Unassembled WGS sequence"/>
</dbReference>
<feature type="domain" description="Leucine-binding protein" evidence="6">
    <location>
        <begin position="43"/>
        <end position="367"/>
    </location>
</feature>
<feature type="chain" id="PRO_5018019034" evidence="5">
    <location>
        <begin position="25"/>
        <end position="402"/>
    </location>
</feature>
<evidence type="ECO:0000256" key="1">
    <source>
        <dbReference type="ARBA" id="ARBA00010062"/>
    </source>
</evidence>
<dbReference type="GO" id="GO:0006865">
    <property type="term" value="P:amino acid transport"/>
    <property type="evidence" value="ECO:0007669"/>
    <property type="project" value="UniProtKB-KW"/>
</dbReference>
<evidence type="ECO:0000256" key="5">
    <source>
        <dbReference type="SAM" id="SignalP"/>
    </source>
</evidence>
<dbReference type="SUPFAM" id="SSF53822">
    <property type="entry name" value="Periplasmic binding protein-like I"/>
    <property type="match status" value="1"/>
</dbReference>
<evidence type="ECO:0000256" key="2">
    <source>
        <dbReference type="ARBA" id="ARBA00022448"/>
    </source>
</evidence>
<reference evidence="7 8" key="1">
    <citation type="submission" date="2018-07" db="EMBL/GenBank/DDBJ databases">
        <authorList>
            <person name="Zhang Y."/>
            <person name="Wang L."/>
            <person name="Ma S."/>
        </authorList>
    </citation>
    <scope>NUCLEOTIDE SEQUENCE [LARGE SCALE GENOMIC DNA]</scope>
    <source>
        <strain evidence="7 8">4-2</strain>
    </source>
</reference>
<dbReference type="InterPro" id="IPR051010">
    <property type="entry name" value="BCAA_transport"/>
</dbReference>
<organism evidence="7 8">
    <name type="scientific">Paracoccus alkanivorans</name>
    <dbReference type="NCBI Taxonomy" id="2116655"/>
    <lineage>
        <taxon>Bacteria</taxon>
        <taxon>Pseudomonadati</taxon>
        <taxon>Pseudomonadota</taxon>
        <taxon>Alphaproteobacteria</taxon>
        <taxon>Rhodobacterales</taxon>
        <taxon>Paracoccaceae</taxon>
        <taxon>Paracoccus</taxon>
    </lineage>
</organism>
<keyword evidence="4" id="KW-0029">Amino-acid transport</keyword>
<dbReference type="Gene3D" id="3.40.50.2300">
    <property type="match status" value="2"/>
</dbReference>
<dbReference type="OrthoDB" id="9147078at2"/>
<comment type="similarity">
    <text evidence="1">Belongs to the leucine-binding protein family.</text>
</comment>
<keyword evidence="2" id="KW-0813">Transport</keyword>
<keyword evidence="8" id="KW-1185">Reference proteome</keyword>